<dbReference type="STRING" id="415015.SAMN05660462_02935"/>
<dbReference type="Pfam" id="PF19481">
    <property type="entry name" value="DUF6017"/>
    <property type="match status" value="1"/>
</dbReference>
<dbReference type="Proteomes" id="UP000198625">
    <property type="component" value="Unassembled WGS sequence"/>
</dbReference>
<accession>A0A1H3SIN1</accession>
<name>A0A1H3SIN1_9FIRM</name>
<reference evidence="2 3" key="1">
    <citation type="submission" date="2016-10" db="EMBL/GenBank/DDBJ databases">
        <authorList>
            <person name="de Groot N.N."/>
        </authorList>
    </citation>
    <scope>NUCLEOTIDE SEQUENCE [LARGE SCALE GENOMIC DNA]</scope>
    <source>
        <strain evidence="2 3">DSM 21650</strain>
    </source>
</reference>
<keyword evidence="3" id="KW-1185">Reference proteome</keyword>
<dbReference type="RefSeq" id="WP_091732942.1">
    <property type="nucleotide sequence ID" value="NZ_FNQE01000047.1"/>
</dbReference>
<proteinExistence type="predicted"/>
<evidence type="ECO:0000313" key="3">
    <source>
        <dbReference type="Proteomes" id="UP000198625"/>
    </source>
</evidence>
<protein>
    <recommendedName>
        <fullName evidence="1">DUF6017 domain-containing protein</fullName>
    </recommendedName>
</protein>
<dbReference type="AlphaFoldDB" id="A0A1H3SIN1"/>
<sequence length="309" mass="35537">MAVFRVEKTRDYTVMSNHHLRNTDLSLKAKGLLSLMLSLPDNWDYTTKGLACICKDGIDSINSGVKELEVNGYVIRRRLRNEKGQLTTTEYTIFEQPQTLDMTDTPPKGENPILDNPILDNQAQEKPILENPILGKPKQAEPILGNPHQLSTNILNTDLLNMEVSNPYPSNLYQSNKEPQEKKIRYDEIGCDSPAEIKEMVLENIEYRYIKDNHNRERLDEIVDLMVETLCSTKDTINVAGDDYPAQLVKEKLLRINCLHIDYVFECLDKTTTYIRNIRRYLLTTLFNAPSTIDSYYSALVNHDLNRNP</sequence>
<dbReference type="OrthoDB" id="9803733at2"/>
<dbReference type="InterPro" id="IPR046059">
    <property type="entry name" value="DUF6017"/>
</dbReference>
<feature type="domain" description="DUF6017" evidence="1">
    <location>
        <begin position="168"/>
        <end position="306"/>
    </location>
</feature>
<evidence type="ECO:0000259" key="1">
    <source>
        <dbReference type="Pfam" id="PF19481"/>
    </source>
</evidence>
<evidence type="ECO:0000313" key="2">
    <source>
        <dbReference type="EMBL" id="SDZ37876.1"/>
    </source>
</evidence>
<dbReference type="EMBL" id="FNQE01000047">
    <property type="protein sequence ID" value="SDZ37876.1"/>
    <property type="molecule type" value="Genomic_DNA"/>
</dbReference>
<gene>
    <name evidence="2" type="ORF">SAMN05660462_02935</name>
</gene>
<organism evidence="2 3">
    <name type="scientific">Proteiniborus ethanoligenes</name>
    <dbReference type="NCBI Taxonomy" id="415015"/>
    <lineage>
        <taxon>Bacteria</taxon>
        <taxon>Bacillati</taxon>
        <taxon>Bacillota</taxon>
        <taxon>Clostridia</taxon>
        <taxon>Eubacteriales</taxon>
        <taxon>Proteiniborus</taxon>
    </lineage>
</organism>